<dbReference type="Proteomes" id="UP000473854">
    <property type="component" value="Unassembled WGS sequence"/>
</dbReference>
<dbReference type="EMBL" id="JAXHPO010000087">
    <property type="protein sequence ID" value="MDY6551524.1"/>
    <property type="molecule type" value="Genomic_DNA"/>
</dbReference>
<dbReference type="EMBL" id="JAXHPL010000008">
    <property type="protein sequence ID" value="MDY6486123.1"/>
    <property type="molecule type" value="Genomic_DNA"/>
</dbReference>
<name>A0A6L6GBW5_9GAMM</name>
<accession>A0A6L6GBW5</accession>
<reference evidence="3 4" key="1">
    <citation type="submission" date="2019-11" db="EMBL/GenBank/DDBJ databases">
        <authorList>
            <person name="An D."/>
        </authorList>
    </citation>
    <scope>NUCLEOTIDE SEQUENCE [LARGE SCALE GENOMIC DNA]</scope>
    <source>
        <strain evidence="3 4">YIM 103518</strain>
    </source>
</reference>
<reference evidence="1 5" key="2">
    <citation type="submission" date="2023-11" db="EMBL/GenBank/DDBJ databases">
        <title>The common occurrence of Acinetobacte faecalis in cattle feces and its emended description.</title>
        <authorList>
            <person name="Kyselkova M."/>
            <person name="Xanthopoulou K."/>
            <person name="Shestivska V."/>
            <person name="Spanelova P."/>
            <person name="Maixnerova M."/>
            <person name="Higgins P.G."/>
            <person name="Nemec A."/>
        </authorList>
    </citation>
    <scope>NUCLEOTIDE SEQUENCE [LARGE SCALE GENOMIC DNA]</scope>
    <source>
        <strain evidence="1 5">ANC 7483</strain>
    </source>
</reference>
<keyword evidence="6" id="KW-1185">Reference proteome</keyword>
<dbReference type="RefSeq" id="WP_154771611.1">
    <property type="nucleotide sequence ID" value="NZ_JAXHPE010000001.1"/>
</dbReference>
<sequence>MIAIIVKSINTLTALHESDGKVGDTISIYSAIDGSLIEECVIFECESY</sequence>
<evidence type="ECO:0000313" key="4">
    <source>
        <dbReference type="Proteomes" id="UP000473854"/>
    </source>
</evidence>
<evidence type="ECO:0000313" key="5">
    <source>
        <dbReference type="Proteomes" id="UP001278995"/>
    </source>
</evidence>
<gene>
    <name evidence="3" type="ORF">GIX10_00495</name>
    <name evidence="2" type="ORF">SKM48_12360</name>
    <name evidence="1" type="ORF">SKM51_02680</name>
</gene>
<dbReference type="Proteomes" id="UP001284094">
    <property type="component" value="Unassembled WGS sequence"/>
</dbReference>
<proteinExistence type="predicted"/>
<evidence type="ECO:0000313" key="6">
    <source>
        <dbReference type="Proteomes" id="UP001284094"/>
    </source>
</evidence>
<protein>
    <submittedName>
        <fullName evidence="3">Uncharacterized protein</fullName>
    </submittedName>
</protein>
<organism evidence="3 4">
    <name type="scientific">Acinetobacter faecalis</name>
    <dbReference type="NCBI Taxonomy" id="2665161"/>
    <lineage>
        <taxon>Bacteria</taxon>
        <taxon>Pseudomonadati</taxon>
        <taxon>Pseudomonadota</taxon>
        <taxon>Gammaproteobacteria</taxon>
        <taxon>Moraxellales</taxon>
        <taxon>Moraxellaceae</taxon>
        <taxon>Acinetobacter</taxon>
    </lineage>
</organism>
<evidence type="ECO:0000313" key="3">
    <source>
        <dbReference type="EMBL" id="MTD09935.1"/>
    </source>
</evidence>
<dbReference type="Proteomes" id="UP001278995">
    <property type="component" value="Unassembled WGS sequence"/>
</dbReference>
<comment type="caution">
    <text evidence="3">The sequence shown here is derived from an EMBL/GenBank/DDBJ whole genome shotgun (WGS) entry which is preliminary data.</text>
</comment>
<evidence type="ECO:0000313" key="1">
    <source>
        <dbReference type="EMBL" id="MDY6486123.1"/>
    </source>
</evidence>
<evidence type="ECO:0000313" key="2">
    <source>
        <dbReference type="EMBL" id="MDY6551524.1"/>
    </source>
</evidence>
<dbReference type="EMBL" id="WLYL01000001">
    <property type="protein sequence ID" value="MTD09935.1"/>
    <property type="molecule type" value="Genomic_DNA"/>
</dbReference>
<reference evidence="2" key="3">
    <citation type="submission" date="2023-11" db="EMBL/GenBank/DDBJ databases">
        <authorList>
            <person name="Kyselkova M."/>
            <person name="Xanthopoulou K."/>
            <person name="Shestivska V."/>
            <person name="Spanelova P."/>
            <person name="Maixnerova M."/>
            <person name="Higgins P.G."/>
            <person name="Nemec A."/>
        </authorList>
    </citation>
    <scope>NUCLEOTIDE SEQUENCE</scope>
    <source>
        <strain evidence="2">ANC 7225</strain>
    </source>
</reference>
<dbReference type="AlphaFoldDB" id="A0A6L6GBW5"/>
<reference evidence="2 6" key="4">
    <citation type="journal article" date="2024" name="Syst. Appl. Microbiol.">
        <title>Evidence for the occurrence of Acinetobacter faecalis in cattle feces and its emended description.</title>
        <authorList>
            <person name="Kyselkova M."/>
            <person name="Xanthopoulou K."/>
            <person name="Shestivska V."/>
            <person name="Spanelova P."/>
            <person name="Maixnerova M."/>
            <person name="Higgins P.G."/>
            <person name="Nemec A."/>
        </authorList>
    </citation>
    <scope>NUCLEOTIDE SEQUENCE [LARGE SCALE GENOMIC DNA]</scope>
    <source>
        <strain evidence="2 6">ANC 7225</strain>
    </source>
</reference>